<dbReference type="RefSeq" id="WP_091749656.1">
    <property type="nucleotide sequence ID" value="NZ_FODY01000022.1"/>
</dbReference>
<dbReference type="InterPro" id="IPR016064">
    <property type="entry name" value="NAD/diacylglycerol_kinase_sf"/>
</dbReference>
<sequence>MKRFLLIYNPLSGNAYFKNELDAAIRLFQRQQCLLIPARTESKEDTPRFVQLAEELKADGIIAAGGDGTLHEVINAMLEAETALPLGIIPCGTSNDFATFLKISRDIEQCVQIICQGHWQTIDVGLINNKYFINVACAGLLASVVHNTDTALKNTLGKVAYYLKTLETIPYFRSLPIEINADGMVIKDDILLFLVMNSGAAGGFPNLAPKARLDDGKLDLLIVTRCNVTEFMRLLINLATGNHTNHKNITYLQARNITITCDEMLESDLDGERGPYLPLTLSVIPNRVKVFMPL</sequence>
<dbReference type="PROSITE" id="PS50146">
    <property type="entry name" value="DAGK"/>
    <property type="match status" value="1"/>
</dbReference>
<evidence type="ECO:0000256" key="6">
    <source>
        <dbReference type="ARBA" id="ARBA00022741"/>
    </source>
</evidence>
<dbReference type="SMART" id="SM00046">
    <property type="entry name" value="DAGKc"/>
    <property type="match status" value="1"/>
</dbReference>
<proteinExistence type="inferred from homology"/>
<dbReference type="InterPro" id="IPR050187">
    <property type="entry name" value="Lipid_Phosphate_FormReg"/>
</dbReference>
<organism evidence="14 15">
    <name type="scientific">Propionispora vibrioides</name>
    <dbReference type="NCBI Taxonomy" id="112903"/>
    <lineage>
        <taxon>Bacteria</taxon>
        <taxon>Bacillati</taxon>
        <taxon>Bacillota</taxon>
        <taxon>Negativicutes</taxon>
        <taxon>Selenomonadales</taxon>
        <taxon>Sporomusaceae</taxon>
        <taxon>Propionispora</taxon>
    </lineage>
</organism>
<dbReference type="OrthoDB" id="142078at2"/>
<keyword evidence="4" id="KW-0808">Transferase</keyword>
<name>A0A1H8XCN0_9FIRM</name>
<evidence type="ECO:0000256" key="8">
    <source>
        <dbReference type="ARBA" id="ARBA00022840"/>
    </source>
</evidence>
<dbReference type="Proteomes" id="UP000198847">
    <property type="component" value="Unassembled WGS sequence"/>
</dbReference>
<dbReference type="Gene3D" id="2.60.200.40">
    <property type="match status" value="1"/>
</dbReference>
<comment type="similarity">
    <text evidence="2">Belongs to the diacylglycerol/lipid kinase family.</text>
</comment>
<dbReference type="GO" id="GO:0008654">
    <property type="term" value="P:phospholipid biosynthetic process"/>
    <property type="evidence" value="ECO:0007669"/>
    <property type="project" value="UniProtKB-KW"/>
</dbReference>
<dbReference type="InterPro" id="IPR045540">
    <property type="entry name" value="YegS/DAGK_C"/>
</dbReference>
<evidence type="ECO:0000256" key="4">
    <source>
        <dbReference type="ARBA" id="ARBA00022679"/>
    </source>
</evidence>
<keyword evidence="7 14" id="KW-0418">Kinase</keyword>
<evidence type="ECO:0000256" key="2">
    <source>
        <dbReference type="ARBA" id="ARBA00005983"/>
    </source>
</evidence>
<dbReference type="Pfam" id="PF00781">
    <property type="entry name" value="DAGK_cat"/>
    <property type="match status" value="1"/>
</dbReference>
<evidence type="ECO:0000256" key="12">
    <source>
        <dbReference type="ARBA" id="ARBA00023264"/>
    </source>
</evidence>
<evidence type="ECO:0000256" key="7">
    <source>
        <dbReference type="ARBA" id="ARBA00022777"/>
    </source>
</evidence>
<keyword evidence="5" id="KW-0479">Metal-binding</keyword>
<reference evidence="14 15" key="1">
    <citation type="submission" date="2016-10" db="EMBL/GenBank/DDBJ databases">
        <authorList>
            <person name="de Groot N.N."/>
        </authorList>
    </citation>
    <scope>NUCLEOTIDE SEQUENCE [LARGE SCALE GENOMIC DNA]</scope>
    <source>
        <strain evidence="14 15">DSM 13305</strain>
    </source>
</reference>
<evidence type="ECO:0000256" key="1">
    <source>
        <dbReference type="ARBA" id="ARBA00001946"/>
    </source>
</evidence>
<keyword evidence="8" id="KW-0067">ATP-binding</keyword>
<evidence type="ECO:0000256" key="11">
    <source>
        <dbReference type="ARBA" id="ARBA00023209"/>
    </source>
</evidence>
<evidence type="ECO:0000256" key="10">
    <source>
        <dbReference type="ARBA" id="ARBA00023098"/>
    </source>
</evidence>
<dbReference type="InterPro" id="IPR001206">
    <property type="entry name" value="Diacylglycerol_kinase_cat_dom"/>
</dbReference>
<dbReference type="Gene3D" id="3.40.50.10330">
    <property type="entry name" value="Probable inorganic polyphosphate/atp-NAD kinase, domain 1"/>
    <property type="match status" value="1"/>
</dbReference>
<dbReference type="InterPro" id="IPR017438">
    <property type="entry name" value="ATP-NAD_kinase_N"/>
</dbReference>
<dbReference type="GO" id="GO:0046872">
    <property type="term" value="F:metal ion binding"/>
    <property type="evidence" value="ECO:0007669"/>
    <property type="project" value="UniProtKB-KW"/>
</dbReference>
<gene>
    <name evidence="14" type="ORF">SAMN04490178_12237</name>
</gene>
<keyword evidence="11" id="KW-0594">Phospholipid biosynthesis</keyword>
<dbReference type="STRING" id="112903.SAMN04490178_12237"/>
<dbReference type="InterPro" id="IPR005218">
    <property type="entry name" value="Diacylglycerol/lipid_kinase"/>
</dbReference>
<dbReference type="EMBL" id="FODY01000022">
    <property type="protein sequence ID" value="SEP37583.1"/>
    <property type="molecule type" value="Genomic_DNA"/>
</dbReference>
<dbReference type="PANTHER" id="PTHR12358:SF106">
    <property type="entry name" value="LIPID KINASE YEGS"/>
    <property type="match status" value="1"/>
</dbReference>
<evidence type="ECO:0000313" key="14">
    <source>
        <dbReference type="EMBL" id="SEP37583.1"/>
    </source>
</evidence>
<keyword evidence="6" id="KW-0547">Nucleotide-binding</keyword>
<evidence type="ECO:0000256" key="5">
    <source>
        <dbReference type="ARBA" id="ARBA00022723"/>
    </source>
</evidence>
<keyword evidence="3" id="KW-0444">Lipid biosynthesis</keyword>
<keyword evidence="12" id="KW-1208">Phospholipid metabolism</keyword>
<dbReference type="NCBIfam" id="TIGR00147">
    <property type="entry name" value="YegS/Rv2252/BmrU family lipid kinase"/>
    <property type="match status" value="1"/>
</dbReference>
<keyword evidence="10" id="KW-0443">Lipid metabolism</keyword>
<evidence type="ECO:0000256" key="9">
    <source>
        <dbReference type="ARBA" id="ARBA00022842"/>
    </source>
</evidence>
<dbReference type="SUPFAM" id="SSF111331">
    <property type="entry name" value="NAD kinase/diacylglycerol kinase-like"/>
    <property type="match status" value="1"/>
</dbReference>
<accession>A0A1H8XCN0</accession>
<dbReference type="GO" id="GO:0005524">
    <property type="term" value="F:ATP binding"/>
    <property type="evidence" value="ECO:0007669"/>
    <property type="project" value="UniProtKB-KW"/>
</dbReference>
<dbReference type="Pfam" id="PF19279">
    <property type="entry name" value="YegS_C"/>
    <property type="match status" value="1"/>
</dbReference>
<evidence type="ECO:0000256" key="3">
    <source>
        <dbReference type="ARBA" id="ARBA00022516"/>
    </source>
</evidence>
<comment type="cofactor">
    <cofactor evidence="1">
        <name>Mg(2+)</name>
        <dbReference type="ChEBI" id="CHEBI:18420"/>
    </cofactor>
</comment>
<dbReference type="PANTHER" id="PTHR12358">
    <property type="entry name" value="SPHINGOSINE KINASE"/>
    <property type="match status" value="1"/>
</dbReference>
<evidence type="ECO:0000259" key="13">
    <source>
        <dbReference type="PROSITE" id="PS50146"/>
    </source>
</evidence>
<dbReference type="AlphaFoldDB" id="A0A1H8XCN0"/>
<keyword evidence="15" id="KW-1185">Reference proteome</keyword>
<feature type="domain" description="DAGKc" evidence="13">
    <location>
        <begin position="1"/>
        <end position="131"/>
    </location>
</feature>
<dbReference type="GO" id="GO:0005886">
    <property type="term" value="C:plasma membrane"/>
    <property type="evidence" value="ECO:0007669"/>
    <property type="project" value="TreeGrafter"/>
</dbReference>
<dbReference type="GO" id="GO:0004143">
    <property type="term" value="F:ATP-dependent diacylglycerol kinase activity"/>
    <property type="evidence" value="ECO:0007669"/>
    <property type="project" value="TreeGrafter"/>
</dbReference>
<keyword evidence="9" id="KW-0460">Magnesium</keyword>
<evidence type="ECO:0000313" key="15">
    <source>
        <dbReference type="Proteomes" id="UP000198847"/>
    </source>
</evidence>
<protein>
    <submittedName>
        <fullName evidence="14">Lipid kinase, YegS/Rv2252/BmrU family</fullName>
    </submittedName>
</protein>